<proteinExistence type="predicted"/>
<dbReference type="EMBL" id="MEXM01000002">
    <property type="protein sequence ID" value="OGD01951.1"/>
    <property type="molecule type" value="Genomic_DNA"/>
</dbReference>
<gene>
    <name evidence="1" type="ORF">A2972_01755</name>
</gene>
<dbReference type="AlphaFoldDB" id="A0A1F4Z6Y9"/>
<evidence type="ECO:0000313" key="2">
    <source>
        <dbReference type="Proteomes" id="UP000176822"/>
    </source>
</evidence>
<sequence length="107" mass="12162">MAEKKDGKGPKFYSWNESATGQWSDEELIRLRDDNSSELAEALWSPGRAVQRFALFELVAHGNYQKAATVARELVKQHPICETSIREDCGPEMAKILLETNLLKLQR</sequence>
<evidence type="ECO:0000313" key="1">
    <source>
        <dbReference type="EMBL" id="OGD01951.1"/>
    </source>
</evidence>
<dbReference type="Proteomes" id="UP000176822">
    <property type="component" value="Unassembled WGS sequence"/>
</dbReference>
<protein>
    <submittedName>
        <fullName evidence="1">Uncharacterized protein</fullName>
    </submittedName>
</protein>
<name>A0A1F4Z6Y9_9BACT</name>
<accession>A0A1F4Z6Y9</accession>
<organism evidence="1 2">
    <name type="scientific">Candidatus Amesbacteria bacterium RIFCSPLOWO2_01_FULL_47_33</name>
    <dbReference type="NCBI Taxonomy" id="1797258"/>
    <lineage>
        <taxon>Bacteria</taxon>
        <taxon>Candidatus Amesiibacteriota</taxon>
    </lineage>
</organism>
<comment type="caution">
    <text evidence="1">The sequence shown here is derived from an EMBL/GenBank/DDBJ whole genome shotgun (WGS) entry which is preliminary data.</text>
</comment>
<reference evidence="1 2" key="1">
    <citation type="journal article" date="2016" name="Nat. Commun.">
        <title>Thousands of microbial genomes shed light on interconnected biogeochemical processes in an aquifer system.</title>
        <authorList>
            <person name="Anantharaman K."/>
            <person name="Brown C.T."/>
            <person name="Hug L.A."/>
            <person name="Sharon I."/>
            <person name="Castelle C.J."/>
            <person name="Probst A.J."/>
            <person name="Thomas B.C."/>
            <person name="Singh A."/>
            <person name="Wilkins M.J."/>
            <person name="Karaoz U."/>
            <person name="Brodie E.L."/>
            <person name="Williams K.H."/>
            <person name="Hubbard S.S."/>
            <person name="Banfield J.F."/>
        </authorList>
    </citation>
    <scope>NUCLEOTIDE SEQUENCE [LARGE SCALE GENOMIC DNA]</scope>
</reference>